<keyword evidence="2" id="KW-1185">Reference proteome</keyword>
<organism evidence="1 2">
    <name type="scientific">Polyporus arcularius HHB13444</name>
    <dbReference type="NCBI Taxonomy" id="1314778"/>
    <lineage>
        <taxon>Eukaryota</taxon>
        <taxon>Fungi</taxon>
        <taxon>Dikarya</taxon>
        <taxon>Basidiomycota</taxon>
        <taxon>Agaricomycotina</taxon>
        <taxon>Agaricomycetes</taxon>
        <taxon>Polyporales</taxon>
        <taxon>Polyporaceae</taxon>
        <taxon>Polyporus</taxon>
    </lineage>
</organism>
<evidence type="ECO:0000313" key="1">
    <source>
        <dbReference type="EMBL" id="TFK85042.1"/>
    </source>
</evidence>
<gene>
    <name evidence="1" type="ORF">K466DRAFT_203709</name>
</gene>
<dbReference type="InParanoid" id="A0A5C3P711"/>
<dbReference type="Proteomes" id="UP000308197">
    <property type="component" value="Unassembled WGS sequence"/>
</dbReference>
<accession>A0A5C3P711</accession>
<evidence type="ECO:0000313" key="2">
    <source>
        <dbReference type="Proteomes" id="UP000308197"/>
    </source>
</evidence>
<reference evidence="1 2" key="1">
    <citation type="journal article" date="2019" name="Nat. Ecol. Evol.">
        <title>Megaphylogeny resolves global patterns of mushroom evolution.</title>
        <authorList>
            <person name="Varga T."/>
            <person name="Krizsan K."/>
            <person name="Foldi C."/>
            <person name="Dima B."/>
            <person name="Sanchez-Garcia M."/>
            <person name="Sanchez-Ramirez S."/>
            <person name="Szollosi G.J."/>
            <person name="Szarkandi J.G."/>
            <person name="Papp V."/>
            <person name="Albert L."/>
            <person name="Andreopoulos W."/>
            <person name="Angelini C."/>
            <person name="Antonin V."/>
            <person name="Barry K.W."/>
            <person name="Bougher N.L."/>
            <person name="Buchanan P."/>
            <person name="Buyck B."/>
            <person name="Bense V."/>
            <person name="Catcheside P."/>
            <person name="Chovatia M."/>
            <person name="Cooper J."/>
            <person name="Damon W."/>
            <person name="Desjardin D."/>
            <person name="Finy P."/>
            <person name="Geml J."/>
            <person name="Haridas S."/>
            <person name="Hughes K."/>
            <person name="Justo A."/>
            <person name="Karasinski D."/>
            <person name="Kautmanova I."/>
            <person name="Kiss B."/>
            <person name="Kocsube S."/>
            <person name="Kotiranta H."/>
            <person name="LaButti K.M."/>
            <person name="Lechner B.E."/>
            <person name="Liimatainen K."/>
            <person name="Lipzen A."/>
            <person name="Lukacs Z."/>
            <person name="Mihaltcheva S."/>
            <person name="Morgado L.N."/>
            <person name="Niskanen T."/>
            <person name="Noordeloos M.E."/>
            <person name="Ohm R.A."/>
            <person name="Ortiz-Santana B."/>
            <person name="Ovrebo C."/>
            <person name="Racz N."/>
            <person name="Riley R."/>
            <person name="Savchenko A."/>
            <person name="Shiryaev A."/>
            <person name="Soop K."/>
            <person name="Spirin V."/>
            <person name="Szebenyi C."/>
            <person name="Tomsovsky M."/>
            <person name="Tulloss R.E."/>
            <person name="Uehling J."/>
            <person name="Grigoriev I.V."/>
            <person name="Vagvolgyi C."/>
            <person name="Papp T."/>
            <person name="Martin F.M."/>
            <person name="Miettinen O."/>
            <person name="Hibbett D.S."/>
            <person name="Nagy L.G."/>
        </authorList>
    </citation>
    <scope>NUCLEOTIDE SEQUENCE [LARGE SCALE GENOMIC DNA]</scope>
    <source>
        <strain evidence="1 2">HHB13444</strain>
    </source>
</reference>
<dbReference type="AlphaFoldDB" id="A0A5C3P711"/>
<proteinExistence type="predicted"/>
<dbReference type="EMBL" id="ML211277">
    <property type="protein sequence ID" value="TFK85042.1"/>
    <property type="molecule type" value="Genomic_DNA"/>
</dbReference>
<name>A0A5C3P711_9APHY</name>
<protein>
    <submittedName>
        <fullName evidence="1">Uncharacterized protein</fullName>
    </submittedName>
</protein>
<sequence length="99" mass="10469">MAPAEAGVEAALLLPVLDAVAELLPARTPVPLSEEPDMDDVVEVPLTRMDADGVVAVFMDAADDDMLDAELTMVVDDMDIVSEVELFKQLVADVVGDSV</sequence>